<accession>A0AAF3EFC2</accession>
<reference evidence="9" key="1">
    <citation type="submission" date="2024-02" db="UniProtKB">
        <authorList>
            <consortium name="WormBaseParasite"/>
        </authorList>
    </citation>
    <scope>IDENTIFICATION</scope>
</reference>
<dbReference type="GO" id="GO:0004888">
    <property type="term" value="F:transmembrane signaling receptor activity"/>
    <property type="evidence" value="ECO:0007669"/>
    <property type="project" value="InterPro"/>
</dbReference>
<dbReference type="GO" id="GO:0007606">
    <property type="term" value="P:sensory perception of chemical stimulus"/>
    <property type="evidence" value="ECO:0007669"/>
    <property type="project" value="UniProtKB-UniRule"/>
</dbReference>
<keyword evidence="3 6" id="KW-0812">Transmembrane</keyword>
<evidence type="ECO:0000313" key="8">
    <source>
        <dbReference type="Proteomes" id="UP000887575"/>
    </source>
</evidence>
<keyword evidence="8" id="KW-1185">Reference proteome</keyword>
<feature type="transmembrane region" description="Helical" evidence="6">
    <location>
        <begin position="324"/>
        <end position="351"/>
    </location>
</feature>
<keyword evidence="5 6" id="KW-0472">Membrane</keyword>
<evidence type="ECO:0000256" key="5">
    <source>
        <dbReference type="ARBA" id="ARBA00023136"/>
    </source>
</evidence>
<organism evidence="8 9">
    <name type="scientific">Mesorhabditis belari</name>
    <dbReference type="NCBI Taxonomy" id="2138241"/>
    <lineage>
        <taxon>Eukaryota</taxon>
        <taxon>Metazoa</taxon>
        <taxon>Ecdysozoa</taxon>
        <taxon>Nematoda</taxon>
        <taxon>Chromadorea</taxon>
        <taxon>Rhabditida</taxon>
        <taxon>Rhabditina</taxon>
        <taxon>Rhabditomorpha</taxon>
        <taxon>Rhabditoidea</taxon>
        <taxon>Rhabditidae</taxon>
        <taxon>Mesorhabditinae</taxon>
        <taxon>Mesorhabditis</taxon>
    </lineage>
</organism>
<feature type="transmembrane region" description="Helical" evidence="6">
    <location>
        <begin position="283"/>
        <end position="304"/>
    </location>
</feature>
<evidence type="ECO:0000256" key="4">
    <source>
        <dbReference type="ARBA" id="ARBA00022989"/>
    </source>
</evidence>
<name>A0AAF3EFC2_9BILA</name>
<feature type="transmembrane region" description="Helical" evidence="6">
    <location>
        <begin position="89"/>
        <end position="108"/>
    </location>
</feature>
<dbReference type="CDD" id="cd00637">
    <property type="entry name" value="7tm_classA_rhodopsin-like"/>
    <property type="match status" value="1"/>
</dbReference>
<keyword evidence="4 6" id="KW-1133">Transmembrane helix</keyword>
<sequence>MSSLVRKYFFVEYASRLYLILFFQLYINPLLFWPEEIGKTPAFIDTLITYLYSVFTLSCPFAQMALSGNRFLAVAFNGRFYYLMSQRETLQVVILIVAPLLLHFPQLLPSCSPYNTDCYGEVGFGGYCPQIAWIAVFAASIFGLITIIMDICVWRMLKKRRKDAHLLNNPGEKTERRLCRHMLLNHVSTLIIGLIVSIISGSLTNDELLQAVIQTNLHVPIAAVVQGPDAMGNVPPFVDTLFTTLYMIFSLLCPLAQMALSCNRLLAIAFNGRFYRFMSQKEIVQIIVLVSTPTLLHLPLLLPWCSLYTDEVYFDGGFGGDCQIILWISEGSTTVIGVFTLLSDICVWLLLRRRRKDLNLMHSPSEKAERRLCYHVSTLLKYLLL</sequence>
<comment type="similarity">
    <text evidence="2 6">Belongs to the nematode receptor-like protein srg family.</text>
</comment>
<dbReference type="Proteomes" id="UP000887575">
    <property type="component" value="Unassembled WGS sequence"/>
</dbReference>
<dbReference type="InterPro" id="IPR019430">
    <property type="entry name" value="7TM_GPCR_serpentine_rcpt_Srx"/>
</dbReference>
<feature type="transmembrane region" description="Helical" evidence="6">
    <location>
        <begin position="131"/>
        <end position="153"/>
    </location>
</feature>
<comment type="subcellular location">
    <subcellularLocation>
        <location evidence="1">Membrane</location>
        <topology evidence="1">Multi-pass membrane protein</topology>
    </subcellularLocation>
</comment>
<evidence type="ECO:0000259" key="7">
    <source>
        <dbReference type="Pfam" id="PF10328"/>
    </source>
</evidence>
<dbReference type="PANTHER" id="PTHR23017">
    <property type="entry name" value="SERPENTINE RECEPTOR, CLASS X"/>
    <property type="match status" value="1"/>
</dbReference>
<feature type="domain" description="7TM GPCR serpentine receptor class x (Srx)" evidence="7">
    <location>
        <begin position="237"/>
        <end position="367"/>
    </location>
</feature>
<dbReference type="Pfam" id="PF02118">
    <property type="entry name" value="Srg"/>
    <property type="match status" value="1"/>
</dbReference>
<proteinExistence type="inferred from homology"/>
<evidence type="ECO:0000256" key="2">
    <source>
        <dbReference type="ARBA" id="ARBA00005692"/>
    </source>
</evidence>
<feature type="transmembrane region" description="Helical" evidence="6">
    <location>
        <begin position="7"/>
        <end position="27"/>
    </location>
</feature>
<evidence type="ECO:0000256" key="1">
    <source>
        <dbReference type="ARBA" id="ARBA00004141"/>
    </source>
</evidence>
<dbReference type="PANTHER" id="PTHR23017:SF3">
    <property type="entry name" value="G-PROTEIN COUPLED RECEPTORS FAMILY 1 PROFILE DOMAIN-CONTAINING PROTEIN"/>
    <property type="match status" value="1"/>
</dbReference>
<dbReference type="WBParaSite" id="MBELARI_LOCUS12678">
    <property type="protein sequence ID" value="MBELARI_LOCUS12678"/>
    <property type="gene ID" value="MBELARI_LOCUS12678"/>
</dbReference>
<feature type="transmembrane region" description="Helical" evidence="6">
    <location>
        <begin position="47"/>
        <end position="68"/>
    </location>
</feature>
<comment type="caution">
    <text evidence="6">Lacks conserved residue(s) required for the propagation of feature annotation.</text>
</comment>
<dbReference type="Pfam" id="PF10328">
    <property type="entry name" value="7TM_GPCR_Srx"/>
    <property type="match status" value="1"/>
</dbReference>
<feature type="transmembrane region" description="Helical" evidence="6">
    <location>
        <begin position="241"/>
        <end position="262"/>
    </location>
</feature>
<evidence type="ECO:0000313" key="9">
    <source>
        <dbReference type="WBParaSite" id="MBELARI_LOCUS12678"/>
    </source>
</evidence>
<dbReference type="AlphaFoldDB" id="A0AAF3EFC2"/>
<dbReference type="InterPro" id="IPR000609">
    <property type="entry name" value="7TM_GPCR_serpentine_rcpt_Srg"/>
</dbReference>
<dbReference type="Gene3D" id="1.20.1070.10">
    <property type="entry name" value="Rhodopsin 7-helix transmembrane proteins"/>
    <property type="match status" value="1"/>
</dbReference>
<dbReference type="SUPFAM" id="SSF81321">
    <property type="entry name" value="Family A G protein-coupled receptor-like"/>
    <property type="match status" value="2"/>
</dbReference>
<evidence type="ECO:0000256" key="3">
    <source>
        <dbReference type="ARBA" id="ARBA00022692"/>
    </source>
</evidence>
<evidence type="ECO:0000256" key="6">
    <source>
        <dbReference type="RuleBase" id="RU280813"/>
    </source>
</evidence>
<feature type="transmembrane region" description="Helical" evidence="6">
    <location>
        <begin position="183"/>
        <end position="203"/>
    </location>
</feature>
<dbReference type="GO" id="GO:0016020">
    <property type="term" value="C:membrane"/>
    <property type="evidence" value="ECO:0007669"/>
    <property type="project" value="UniProtKB-SubCell"/>
</dbReference>
<protein>
    <recommendedName>
        <fullName evidence="6">Serpentine receptor class gamma</fullName>
    </recommendedName>
</protein>